<dbReference type="InterPro" id="IPR015943">
    <property type="entry name" value="WD40/YVTN_repeat-like_dom_sf"/>
</dbReference>
<dbReference type="InterPro" id="IPR005108">
    <property type="entry name" value="HELP"/>
</dbReference>
<evidence type="ECO:0000259" key="6">
    <source>
        <dbReference type="Pfam" id="PF23409"/>
    </source>
</evidence>
<protein>
    <submittedName>
        <fullName evidence="9">MFS domain-containing protein</fullName>
    </submittedName>
</protein>
<dbReference type="SMART" id="SM00320">
    <property type="entry name" value="WD40"/>
    <property type="match status" value="25"/>
</dbReference>
<reference evidence="9" key="1">
    <citation type="submission" date="2016-11" db="UniProtKB">
        <authorList>
            <consortium name="WormBaseParasite"/>
        </authorList>
    </citation>
    <scope>IDENTIFICATION</scope>
</reference>
<evidence type="ECO:0000256" key="4">
    <source>
        <dbReference type="SAM" id="MobiDB-lite"/>
    </source>
</evidence>
<feature type="domain" description="EML-like second beta-propeller" evidence="7">
    <location>
        <begin position="2478"/>
        <end position="2739"/>
    </location>
</feature>
<feature type="region of interest" description="Disordered" evidence="4">
    <location>
        <begin position="2043"/>
        <end position="2073"/>
    </location>
</feature>
<evidence type="ECO:0000256" key="1">
    <source>
        <dbReference type="ARBA" id="ARBA00022574"/>
    </source>
</evidence>
<dbReference type="Gene3D" id="1.20.1250.20">
    <property type="entry name" value="MFS general substrate transporter like domains"/>
    <property type="match status" value="2"/>
</dbReference>
<feature type="domain" description="EML-like first beta-propeller" evidence="6">
    <location>
        <begin position="2190"/>
        <end position="2458"/>
    </location>
</feature>
<feature type="transmembrane region" description="Helical" evidence="5">
    <location>
        <begin position="176"/>
        <end position="199"/>
    </location>
</feature>
<evidence type="ECO:0000313" key="9">
    <source>
        <dbReference type="WBParaSite" id="maker-uti_cns_0000755-snap-gene-0.3-mRNA-1"/>
    </source>
</evidence>
<accession>A0A1I8G3T6</accession>
<feature type="transmembrane region" description="Helical" evidence="5">
    <location>
        <begin position="238"/>
        <end position="256"/>
    </location>
</feature>
<feature type="compositionally biased region" description="Low complexity" evidence="4">
    <location>
        <begin position="1397"/>
        <end position="1414"/>
    </location>
</feature>
<feature type="transmembrane region" description="Helical" evidence="5">
    <location>
        <begin position="41"/>
        <end position="61"/>
    </location>
</feature>
<name>A0A1I8G3T6_9PLAT</name>
<feature type="transmembrane region" description="Helical" evidence="5">
    <location>
        <begin position="146"/>
        <end position="164"/>
    </location>
</feature>
<dbReference type="PANTHER" id="PTHR13720">
    <property type="entry name" value="WD-40 REPEAT PROTEIN"/>
    <property type="match status" value="1"/>
</dbReference>
<keyword evidence="5" id="KW-0812">Transmembrane</keyword>
<feature type="transmembrane region" description="Helical" evidence="5">
    <location>
        <begin position="318"/>
        <end position="339"/>
    </location>
</feature>
<dbReference type="FunFam" id="2.130.10.10:FF:000044">
    <property type="entry name" value="echinoderm microtubule-associated protein-like 6 isoform X1"/>
    <property type="match status" value="3"/>
</dbReference>
<feature type="transmembrane region" description="Helical" evidence="5">
    <location>
        <begin position="421"/>
        <end position="444"/>
    </location>
</feature>
<feature type="transmembrane region" description="Helical" evidence="5">
    <location>
        <begin position="119"/>
        <end position="139"/>
    </location>
</feature>
<dbReference type="InterPro" id="IPR036259">
    <property type="entry name" value="MFS_trans_sf"/>
</dbReference>
<feature type="repeat" description="WD" evidence="3">
    <location>
        <begin position="2481"/>
        <end position="2512"/>
    </location>
</feature>
<dbReference type="SUPFAM" id="SSF50978">
    <property type="entry name" value="WD40 repeat-like"/>
    <property type="match status" value="5"/>
</dbReference>
<feature type="region of interest" description="Disordered" evidence="4">
    <location>
        <begin position="1394"/>
        <end position="1414"/>
    </location>
</feature>
<feature type="repeat" description="WD" evidence="3">
    <location>
        <begin position="1837"/>
        <end position="1879"/>
    </location>
</feature>
<dbReference type="WBParaSite" id="maker-uti_cns_0000755-snap-gene-0.3-mRNA-1">
    <property type="protein sequence ID" value="maker-uti_cns_0000755-snap-gene-0.3-mRNA-1"/>
    <property type="gene ID" value="maker-uti_cns_0000755-snap-gene-0.3"/>
</dbReference>
<feature type="region of interest" description="Disordered" evidence="4">
    <location>
        <begin position="964"/>
        <end position="984"/>
    </location>
</feature>
<dbReference type="InterPro" id="IPR036322">
    <property type="entry name" value="WD40_repeat_dom_sf"/>
</dbReference>
<dbReference type="InterPro" id="IPR055439">
    <property type="entry name" value="Beta-prop_EML_1st"/>
</dbReference>
<dbReference type="InterPro" id="IPR050630">
    <property type="entry name" value="WD_repeat_EMAP"/>
</dbReference>
<keyword evidence="2" id="KW-0677">Repeat</keyword>
<dbReference type="Pfam" id="PF03451">
    <property type="entry name" value="HELP"/>
    <property type="match status" value="2"/>
</dbReference>
<feature type="compositionally biased region" description="Acidic residues" evidence="4">
    <location>
        <begin position="2054"/>
        <end position="2068"/>
    </location>
</feature>
<feature type="transmembrane region" description="Helical" evidence="5">
    <location>
        <begin position="211"/>
        <end position="232"/>
    </location>
</feature>
<proteinExistence type="predicted"/>
<evidence type="ECO:0000313" key="8">
    <source>
        <dbReference type="Proteomes" id="UP000095280"/>
    </source>
</evidence>
<keyword evidence="1 3" id="KW-0853">WD repeat</keyword>
<feature type="domain" description="EML-like second beta-propeller" evidence="7">
    <location>
        <begin position="1195"/>
        <end position="1372"/>
    </location>
</feature>
<feature type="compositionally biased region" description="Low complexity" evidence="4">
    <location>
        <begin position="2043"/>
        <end position="2053"/>
    </location>
</feature>
<evidence type="ECO:0000256" key="2">
    <source>
        <dbReference type="ARBA" id="ARBA00022737"/>
    </source>
</evidence>
<dbReference type="PANTHER" id="PTHR13720:SF33">
    <property type="entry name" value="HELP DOMAIN-CONTAINING PROTEIN"/>
    <property type="match status" value="1"/>
</dbReference>
<feature type="transmembrane region" description="Helical" evidence="5">
    <location>
        <begin position="384"/>
        <end position="409"/>
    </location>
</feature>
<dbReference type="Gene3D" id="2.130.10.10">
    <property type="entry name" value="YVTN repeat-like/Quinoprotein amine dehydrogenase"/>
    <property type="match status" value="6"/>
</dbReference>
<keyword evidence="5" id="KW-1133">Transmembrane helix</keyword>
<feature type="domain" description="EML-like first beta-propeller" evidence="6">
    <location>
        <begin position="1562"/>
        <end position="1742"/>
    </location>
</feature>
<evidence type="ECO:0000256" key="3">
    <source>
        <dbReference type="PROSITE-ProRule" id="PRU00221"/>
    </source>
</evidence>
<dbReference type="Pfam" id="PF23409">
    <property type="entry name" value="Beta-prop_EML"/>
    <property type="match status" value="2"/>
</dbReference>
<dbReference type="Pfam" id="PF23414">
    <property type="entry name" value="Beta-prop_EML_2"/>
    <property type="match status" value="3"/>
</dbReference>
<keyword evidence="8" id="KW-1185">Reference proteome</keyword>
<dbReference type="PROSITE" id="PS50082">
    <property type="entry name" value="WD_REPEATS_2"/>
    <property type="match status" value="3"/>
</dbReference>
<feature type="transmembrane region" description="Helical" evidence="5">
    <location>
        <begin position="277"/>
        <end position="298"/>
    </location>
</feature>
<dbReference type="InterPro" id="IPR001680">
    <property type="entry name" value="WD40_rpt"/>
</dbReference>
<feature type="region of interest" description="Disordered" evidence="4">
    <location>
        <begin position="2089"/>
        <end position="2140"/>
    </location>
</feature>
<feature type="region of interest" description="Disordered" evidence="4">
    <location>
        <begin position="1"/>
        <end position="32"/>
    </location>
</feature>
<dbReference type="InterPro" id="IPR055442">
    <property type="entry name" value="Beta-prop_EML-like_2nd"/>
</dbReference>
<feature type="transmembrane region" description="Helical" evidence="5">
    <location>
        <begin position="351"/>
        <end position="372"/>
    </location>
</feature>
<keyword evidence="5" id="KW-0472">Membrane</keyword>
<dbReference type="Pfam" id="PF00400">
    <property type="entry name" value="WD40"/>
    <property type="match status" value="1"/>
</dbReference>
<dbReference type="SUPFAM" id="SSF103473">
    <property type="entry name" value="MFS general substrate transporter"/>
    <property type="match status" value="1"/>
</dbReference>
<dbReference type="GO" id="GO:0008017">
    <property type="term" value="F:microtubule binding"/>
    <property type="evidence" value="ECO:0007669"/>
    <property type="project" value="TreeGrafter"/>
</dbReference>
<feature type="repeat" description="WD" evidence="3">
    <location>
        <begin position="1993"/>
        <end position="2025"/>
    </location>
</feature>
<evidence type="ECO:0000256" key="5">
    <source>
        <dbReference type="SAM" id="Phobius"/>
    </source>
</evidence>
<dbReference type="Proteomes" id="UP000095280">
    <property type="component" value="Unplaced"/>
</dbReference>
<feature type="compositionally biased region" description="Polar residues" evidence="4">
    <location>
        <begin position="969"/>
        <end position="980"/>
    </location>
</feature>
<sequence>MRQSQEAASLMSTSLSSSGYGSVGTSRSSGSERRGFETRQLVNLCLVCLINLLERSVYYFFSVDTATDFTADRSNLTNSSSGPGAPPDPGVGDLGCNLFDTRKAKAIEPGSLVQFNSRFFVNGVGYLLPVLGGVLADAWLGCKRTLVAGSGLYLTGSLLFYIMLRLPACHQYLQLLSLAAMSGAVGFCKPSVAVLTAAYCRPRLGFAATFLIYYLCMSAGECLGCVLSFVESVSRKPLFAYCPAAAAGMLLLALLLEDRRSVVAYEAPTKRRMMLHFSQSSTFIACIALSLTSFYLYGYELSSYLSCPTRLDEQIHLTQLWTVYSFAMLLTCGLLLAGVRWSAWLREPESRICLGLAVYAASQVAAVAANLTSNSMQVSGQASLFLIMSVPTVLTAAAEALTIAAGYELTYRSAKLGCKAFITGVYITVWGLGFFFMALLLLLFTRFPAAGPWLSSDIAQVGSQVHWAHLLLAGLLLLNLLAFQCGCLPVAGAIQCEDDRDVSSHFEPAEAAAAAVAAATASWDTVQDIQDKRRRRPRKFAANEMLHILLRVGQSPEINESASCIQLARVQRCLLIARMVALLLSRMRRSVSSASFSPCMRLRSRALARTRRWRSFATRSGVICFFLGPRFLGTRTAAAGSDEGSAAPAAAALADFFFRSLAGGAAAAGSAEFSLDDVIRCGPSGGAKFEADTQQATCQCGNSPVSLTPLHCRPVRCSCIESIKDAIVGKASSRSPWFPPEPLSASDDRASQCRLNSWMQAAEWKRKNTCRGIATQDSTSPARVWSGKNMLKHTVLMSHSAMFNEMSTLSRARAALPCWLDTCARLWTMFSKQALPSRMLLASKSPVSDCTVVHVVHKLYESFTTIAAAPSHNSSRSVRPRAKLNECLRIMLKSELLAWPPASCSELCRSRERILVPRARSALPVSSLMWLRRSSTRRLVLANRMAAAEPGGRQLPLDRMASVNDKQSRLQQAENHQQKAPKQFGQLHLRVAVRGVNNAAHNLHCAAEAQRDCENDEGDQEQSGRPWVALAERRSGSPGKSDAADSSPAGAAWAATVLLRLQQWIGPAFCLTSCDAGFASGGKDGCVRLYDSQMQPLSVIRLADTPAGYPGIAVRSVDWRGSAVLAGTQDGEILEIGTEQLDRPAVLRRRAVGAGPPPKKPVFATASDDQTLRIWHAGNRDCQQKARLDRKARSCAPDGKFLAVGSNDNFVDIYDVQQKLKKVGECRGNSSFITHLDWSEDSQYIQTNSGAAEHLVFKAPAGKQVVRAAEIETIKWRTWTGVLGDCVKGIWEKYTDTNDVNAVDVNFEHEVLATGDDFGLVKLFRYPSTRKGSNFRRYVGHSAHVTNVRWLQDGCTLVSIGGADHAVFQWRLVSEGGDDVAGVGALTDGVGQSSAYLDSGSEGSDTDSSAAGGLDSDVEAEKQVNYDRFVDKAQLASGLKASLQAELPAGQKRKRAPDHGLKLDFAHGYRAYDCHRNLFYAQSGEILFNVAAIGVVHNKETNTQRFYTGHTDDILCLTVHPNADIVATGQVGKDPTIHVWEVESLKALSILKGQHERGVCTGERLATTRAHKDRLFVIRWNPHDPNKLITVGVRLIRFWTVAGAGLTSSRGTFGSVAKLDTMLSACYGTDAETAYTCGASGLVYVWQGNVLSRTVKAHEGPCFALEFMPGPKPCFVTGGKDGNVCVFDDALERCARTFNLRNSNMGRGNLGVLLEDNPTVRSVMPGRNNTILAGTLNGEVVEIEKDGPMRVLVQGHRQGEVWGLAAHPTEPICVTASDDRSLRVWHLDGRRMLACRVLPQPARCCDISHDGRLIGVGFRDGSFQVLNFDSLDPVVTLRHRKEEISDIKFSPNPGKYLAVASHDNFVDIYNVATQQRVGVCKGCSSYVTHIDWDANGKLLMVNSGAREQLFFEAPRGNRQVLPKADIERLPWHSWTCVLGDTCEGVWPPKCDITDVNATSLSHDRTLLATADDFGLVKLFEYPAKGKFAKYKQYVGHSAHVTNCRWSFDDSRLMSVGGADTALLIWRHCGQTVRRVAATAAAAAPLSGTAALPSDDSDTDSEEEGGYDSDVEREKRMDYASKTYQISPLRERVGKRPTEQQQAGGDGLDALRPAVSRKTPKPPKVVRGVASGDKKRPHHQHEEVADLQLEFVHGYRGFDCRSNLHYLNEAGDTIVYHAAGACIVHQVSAGTQSFFLGHDDDILCLMVNRVPKFAGVVASAQIGSADPPILVWSSRTLATLATLRGAHSVGVCSLDFSASGKHLVSVGLDSQHTIAVWRWQEGQLVTTCGGNSQRVFRAEFRPDSDSQFVSVGVKHVKFWTLAGSQLVHRRGQLSGYADGNLRMTTMLSIAFAHNGVTYTGAMSGDVFVWQEHRLIRLVEKAHQGPVFSLYTTLKDGLIVSGGKEKGGKSSGGLVKLWDQEMKRCREYNLNLSDKTAVIKSVCRVRGKILVGTKESEIIEVGEKDGALTQVARGHGEGELWGLAVHPGARQFATASDDGTCRIWDIGKKTMLHKLHSGPARSVAFSQNGEMLAAGLKNGSVLLLNTASLKLIGKRRDRGSVVSDVRFSPDSKLLAVGSAEGAVDFYQVGGPGGLSRLGYCKGLEAAVLQTDFSADSAYLKVTSASYTAQVFTAPAGEPVTDPNFMENITWQTWTSIVGPEVLGIWPKSATKGDINCAHLCHCGAAMATGDDFGNVKLFAFPVTEPEAQHKTYFGHSAHVTNVRFTYDDSYLVSVGGDDCWVAGPASTSVPKCSIQFNQPAAHSSPCSIHDPGYTAPISI</sequence>
<feature type="compositionally biased region" description="Low complexity" evidence="4">
    <location>
        <begin position="9"/>
        <end position="29"/>
    </location>
</feature>
<evidence type="ECO:0000259" key="7">
    <source>
        <dbReference type="Pfam" id="PF23414"/>
    </source>
</evidence>
<feature type="domain" description="EML-like second beta-propeller" evidence="7">
    <location>
        <begin position="1761"/>
        <end position="2027"/>
    </location>
</feature>
<organism evidence="8 9">
    <name type="scientific">Macrostomum lignano</name>
    <dbReference type="NCBI Taxonomy" id="282301"/>
    <lineage>
        <taxon>Eukaryota</taxon>
        <taxon>Metazoa</taxon>
        <taxon>Spiralia</taxon>
        <taxon>Lophotrochozoa</taxon>
        <taxon>Platyhelminthes</taxon>
        <taxon>Rhabditophora</taxon>
        <taxon>Macrostomorpha</taxon>
        <taxon>Macrostomida</taxon>
        <taxon>Macrostomidae</taxon>
        <taxon>Macrostomum</taxon>
    </lineage>
</organism>